<dbReference type="Proteomes" id="UP000606499">
    <property type="component" value="Unassembled WGS sequence"/>
</dbReference>
<keyword evidence="7" id="KW-1185">Reference proteome</keyword>
<protein>
    <submittedName>
        <fullName evidence="6">LysR family transcriptional regulator</fullName>
    </submittedName>
</protein>
<feature type="domain" description="HTH lysR-type" evidence="5">
    <location>
        <begin position="1"/>
        <end position="58"/>
    </location>
</feature>
<accession>A0A923RV19</accession>
<evidence type="ECO:0000256" key="2">
    <source>
        <dbReference type="ARBA" id="ARBA00023015"/>
    </source>
</evidence>
<dbReference type="SUPFAM" id="SSF53850">
    <property type="entry name" value="Periplasmic binding protein-like II"/>
    <property type="match status" value="1"/>
</dbReference>
<dbReference type="InterPro" id="IPR005119">
    <property type="entry name" value="LysR_subst-bd"/>
</dbReference>
<dbReference type="GO" id="GO:0003700">
    <property type="term" value="F:DNA-binding transcription factor activity"/>
    <property type="evidence" value="ECO:0007669"/>
    <property type="project" value="InterPro"/>
</dbReference>
<keyword evidence="3" id="KW-0238">DNA-binding</keyword>
<evidence type="ECO:0000313" key="7">
    <source>
        <dbReference type="Proteomes" id="UP000606499"/>
    </source>
</evidence>
<sequence>MLNPLLTTFLTVADCGSFTSASKRLFISATAVMKQMDVLEAHLDLRLLERTPHGVRLTAAGEMIARDARFLQDYARRSVDSARAATADAETTFCVGTSLLNPAKPFMDLWYQVNRAFPGYKLHLVPFEDDHQGILAEIGRLGEKFDFLVGVCDSRAWLDQCSFLALGTYKCMVAVRREHPLAAKKRLTLSDLHGQTLMMVKAGDSGLNDRLRAELRKNHPQIQVEDTPRFYDISVFNRCAETGHALLTLECWQDVHPGLVSLPVEWEYAVPYGLLYATSPCPDVERFVRTAERAADRIRTEKNQHAP</sequence>
<comment type="similarity">
    <text evidence="1">Belongs to the LysR transcriptional regulatory family.</text>
</comment>
<dbReference type="CDD" id="cd05466">
    <property type="entry name" value="PBP2_LTTR_substrate"/>
    <property type="match status" value="1"/>
</dbReference>
<gene>
    <name evidence="6" type="ORF">H8S45_03535</name>
</gene>
<dbReference type="Gene3D" id="3.40.190.290">
    <property type="match status" value="1"/>
</dbReference>
<proteinExistence type="inferred from homology"/>
<comment type="caution">
    <text evidence="6">The sequence shown here is derived from an EMBL/GenBank/DDBJ whole genome shotgun (WGS) entry which is preliminary data.</text>
</comment>
<keyword evidence="4" id="KW-0804">Transcription</keyword>
<evidence type="ECO:0000256" key="4">
    <source>
        <dbReference type="ARBA" id="ARBA00023163"/>
    </source>
</evidence>
<dbReference type="PANTHER" id="PTHR30346:SF17">
    <property type="entry name" value="LYSR FAMILY TRANSCRIPTIONAL REGULATOR"/>
    <property type="match status" value="1"/>
</dbReference>
<dbReference type="PROSITE" id="PS50931">
    <property type="entry name" value="HTH_LYSR"/>
    <property type="match status" value="1"/>
</dbReference>
<dbReference type="InterPro" id="IPR000847">
    <property type="entry name" value="LysR_HTH_N"/>
</dbReference>
<keyword evidence="2" id="KW-0805">Transcription regulation</keyword>
<evidence type="ECO:0000256" key="1">
    <source>
        <dbReference type="ARBA" id="ARBA00009437"/>
    </source>
</evidence>
<dbReference type="Pfam" id="PF03466">
    <property type="entry name" value="LysR_substrate"/>
    <property type="match status" value="1"/>
</dbReference>
<dbReference type="PANTHER" id="PTHR30346">
    <property type="entry name" value="TRANSCRIPTIONAL DUAL REGULATOR HCAR-RELATED"/>
    <property type="match status" value="1"/>
</dbReference>
<dbReference type="SUPFAM" id="SSF46785">
    <property type="entry name" value="Winged helix' DNA-binding domain"/>
    <property type="match status" value="1"/>
</dbReference>
<reference evidence="6" key="1">
    <citation type="submission" date="2020-08" db="EMBL/GenBank/DDBJ databases">
        <title>Genome public.</title>
        <authorList>
            <person name="Liu C."/>
            <person name="Sun Q."/>
        </authorList>
    </citation>
    <scope>NUCLEOTIDE SEQUENCE</scope>
    <source>
        <strain evidence="6">NSJ-28</strain>
    </source>
</reference>
<dbReference type="RefSeq" id="WP_054328223.1">
    <property type="nucleotide sequence ID" value="NZ_JACOPL010000003.1"/>
</dbReference>
<dbReference type="GO" id="GO:0003677">
    <property type="term" value="F:DNA binding"/>
    <property type="evidence" value="ECO:0007669"/>
    <property type="project" value="UniProtKB-KW"/>
</dbReference>
<evidence type="ECO:0000256" key="3">
    <source>
        <dbReference type="ARBA" id="ARBA00023125"/>
    </source>
</evidence>
<dbReference type="InterPro" id="IPR036388">
    <property type="entry name" value="WH-like_DNA-bd_sf"/>
</dbReference>
<dbReference type="InterPro" id="IPR036390">
    <property type="entry name" value="WH_DNA-bd_sf"/>
</dbReference>
<organism evidence="6 7">
    <name type="scientific">Agathobaculum faecis</name>
    <dbReference type="NCBI Taxonomy" id="2763013"/>
    <lineage>
        <taxon>Bacteria</taxon>
        <taxon>Bacillati</taxon>
        <taxon>Bacillota</taxon>
        <taxon>Clostridia</taxon>
        <taxon>Eubacteriales</taxon>
        <taxon>Butyricicoccaceae</taxon>
        <taxon>Agathobaculum</taxon>
    </lineage>
</organism>
<dbReference type="GO" id="GO:0032993">
    <property type="term" value="C:protein-DNA complex"/>
    <property type="evidence" value="ECO:0007669"/>
    <property type="project" value="TreeGrafter"/>
</dbReference>
<dbReference type="AlphaFoldDB" id="A0A923RV19"/>
<name>A0A923RV19_9FIRM</name>
<dbReference type="Gene3D" id="1.10.10.10">
    <property type="entry name" value="Winged helix-like DNA-binding domain superfamily/Winged helix DNA-binding domain"/>
    <property type="match status" value="1"/>
</dbReference>
<evidence type="ECO:0000259" key="5">
    <source>
        <dbReference type="PROSITE" id="PS50931"/>
    </source>
</evidence>
<evidence type="ECO:0000313" key="6">
    <source>
        <dbReference type="EMBL" id="MBC5724542.1"/>
    </source>
</evidence>
<dbReference type="EMBL" id="JACOPL010000003">
    <property type="protein sequence ID" value="MBC5724542.1"/>
    <property type="molecule type" value="Genomic_DNA"/>
</dbReference>
<dbReference type="Pfam" id="PF00126">
    <property type="entry name" value="HTH_1"/>
    <property type="match status" value="1"/>
</dbReference>